<accession>A0A1T5D656</accession>
<dbReference type="CDD" id="cd00586">
    <property type="entry name" value="4HBT"/>
    <property type="match status" value="1"/>
</dbReference>
<dbReference type="PANTHER" id="PTHR31727:SF6">
    <property type="entry name" value="OLEOYL-ACYL CARRIER PROTEIN THIOESTERASE 1, CHLOROPLASTIC"/>
    <property type="match status" value="1"/>
</dbReference>
<feature type="domain" description="Acyl-ACP thioesterase-like C-terminal" evidence="9">
    <location>
        <begin position="151"/>
        <end position="244"/>
    </location>
</feature>
<keyword evidence="6" id="KW-0443">Lipid metabolism</keyword>
<dbReference type="PANTHER" id="PTHR31727">
    <property type="entry name" value="OLEOYL-ACYL CARRIER PROTEIN THIOESTERASE 1, CHLOROPLASTIC"/>
    <property type="match status" value="1"/>
</dbReference>
<dbReference type="InterPro" id="IPR045023">
    <property type="entry name" value="FATA/B"/>
</dbReference>
<sequence>MSKIGEFHFVSESYLLDFRGRVTIPMMGNYLLHASSTHAEQRGFGFNAMASQGCAWVLSRMVIEMKSYPTMLQPFTITTWVEDANKLFTSRCFAIRNAEGEAMGYCRTLWAAIDLESRKPTDLARLDNNLHSFIVDEPCPIEKPGKIQAAEKDTEGEPYKVRYSDLDVNGHFNSIKYIEHLLDMFDLSMFADKEVSRFEIAYMAEGKYGMEMFLHKKEIDPLRYVTSICDKDGKAICRAEITWK</sequence>
<keyword evidence="5" id="KW-0809">Transit peptide</keyword>
<dbReference type="GO" id="GO:0000036">
    <property type="term" value="F:acyl carrier activity"/>
    <property type="evidence" value="ECO:0007669"/>
    <property type="project" value="TreeGrafter"/>
</dbReference>
<reference evidence="11" key="1">
    <citation type="submission" date="2017-02" db="EMBL/GenBank/DDBJ databases">
        <authorList>
            <person name="Varghese N."/>
            <person name="Submissions S."/>
        </authorList>
    </citation>
    <scope>NUCLEOTIDE SEQUENCE [LARGE SCALE GENOMIC DNA]</scope>
    <source>
        <strain evidence="11">DSM 24967</strain>
    </source>
</reference>
<evidence type="ECO:0000256" key="2">
    <source>
        <dbReference type="ARBA" id="ARBA00022516"/>
    </source>
</evidence>
<dbReference type="Proteomes" id="UP000190852">
    <property type="component" value="Unassembled WGS sequence"/>
</dbReference>
<feature type="domain" description="Acyl-ACP thioesterase N-terminal hotdog" evidence="8">
    <location>
        <begin position="12"/>
        <end position="123"/>
    </location>
</feature>
<evidence type="ECO:0000256" key="6">
    <source>
        <dbReference type="ARBA" id="ARBA00023098"/>
    </source>
</evidence>
<evidence type="ECO:0000256" key="1">
    <source>
        <dbReference type="ARBA" id="ARBA00006500"/>
    </source>
</evidence>
<dbReference type="RefSeq" id="WP_068180493.1">
    <property type="nucleotide sequence ID" value="NZ_FUYQ01000016.1"/>
</dbReference>
<proteinExistence type="inferred from homology"/>
<keyword evidence="3" id="KW-0378">Hydrolase</keyword>
<dbReference type="SUPFAM" id="SSF54637">
    <property type="entry name" value="Thioesterase/thiol ester dehydrase-isomerase"/>
    <property type="match status" value="2"/>
</dbReference>
<keyword evidence="2" id="KW-0444">Lipid biosynthesis</keyword>
<protein>
    <submittedName>
        <fullName evidence="10">Acyl-ACP thioesterase</fullName>
    </submittedName>
</protein>
<dbReference type="Gene3D" id="3.10.129.10">
    <property type="entry name" value="Hotdog Thioesterase"/>
    <property type="match status" value="2"/>
</dbReference>
<dbReference type="Pfam" id="PF01643">
    <property type="entry name" value="Acyl-ACP_TE"/>
    <property type="match status" value="1"/>
</dbReference>
<evidence type="ECO:0000259" key="9">
    <source>
        <dbReference type="Pfam" id="PF20791"/>
    </source>
</evidence>
<gene>
    <name evidence="10" type="ORF">SAMN05660349_02279</name>
</gene>
<name>A0A1T5D656_9BACT</name>
<dbReference type="Pfam" id="PF20791">
    <property type="entry name" value="Acyl-ACP_TE_C"/>
    <property type="match status" value="1"/>
</dbReference>
<evidence type="ECO:0000313" key="11">
    <source>
        <dbReference type="Proteomes" id="UP000190852"/>
    </source>
</evidence>
<dbReference type="GO" id="GO:0016297">
    <property type="term" value="F:fatty acyl-[ACP] hydrolase activity"/>
    <property type="evidence" value="ECO:0007669"/>
    <property type="project" value="InterPro"/>
</dbReference>
<evidence type="ECO:0000256" key="7">
    <source>
        <dbReference type="ARBA" id="ARBA00023160"/>
    </source>
</evidence>
<evidence type="ECO:0000256" key="3">
    <source>
        <dbReference type="ARBA" id="ARBA00022801"/>
    </source>
</evidence>
<comment type="similarity">
    <text evidence="1">Belongs to the acyl-ACP thioesterase family.</text>
</comment>
<evidence type="ECO:0000259" key="8">
    <source>
        <dbReference type="Pfam" id="PF01643"/>
    </source>
</evidence>
<evidence type="ECO:0000256" key="4">
    <source>
        <dbReference type="ARBA" id="ARBA00022832"/>
    </source>
</evidence>
<dbReference type="AlphaFoldDB" id="A0A1T5D656"/>
<keyword evidence="11" id="KW-1185">Reference proteome</keyword>
<dbReference type="InterPro" id="IPR029069">
    <property type="entry name" value="HotDog_dom_sf"/>
</dbReference>
<dbReference type="InterPro" id="IPR049427">
    <property type="entry name" value="Acyl-ACP_TE_C"/>
</dbReference>
<dbReference type="EMBL" id="FUYQ01000016">
    <property type="protein sequence ID" value="SKB67081.1"/>
    <property type="molecule type" value="Genomic_DNA"/>
</dbReference>
<dbReference type="InterPro" id="IPR002864">
    <property type="entry name" value="Acyl-ACP_thioesterase_NHD"/>
</dbReference>
<organism evidence="10 11">
    <name type="scientific">Parabacteroides chartae</name>
    <dbReference type="NCBI Taxonomy" id="1037355"/>
    <lineage>
        <taxon>Bacteria</taxon>
        <taxon>Pseudomonadati</taxon>
        <taxon>Bacteroidota</taxon>
        <taxon>Bacteroidia</taxon>
        <taxon>Bacteroidales</taxon>
        <taxon>Tannerellaceae</taxon>
        <taxon>Parabacteroides</taxon>
    </lineage>
</organism>
<keyword evidence="7" id="KW-0275">Fatty acid biosynthesis</keyword>
<evidence type="ECO:0000313" key="10">
    <source>
        <dbReference type="EMBL" id="SKB67081.1"/>
    </source>
</evidence>
<evidence type="ECO:0000256" key="5">
    <source>
        <dbReference type="ARBA" id="ARBA00022946"/>
    </source>
</evidence>
<keyword evidence="4" id="KW-0276">Fatty acid metabolism</keyword>